<dbReference type="SUPFAM" id="SSF50182">
    <property type="entry name" value="Sm-like ribonucleoproteins"/>
    <property type="match status" value="1"/>
</dbReference>
<keyword evidence="6" id="KW-0508">mRNA splicing</keyword>
<proteinExistence type="inferred from homology"/>
<dbReference type="InterPro" id="IPR034100">
    <property type="entry name" value="Sm_F"/>
</dbReference>
<keyword evidence="7" id="KW-0539">Nucleus</keyword>
<dbReference type="GO" id="GO:0071013">
    <property type="term" value="C:catalytic step 2 spliceosome"/>
    <property type="evidence" value="ECO:0007669"/>
    <property type="project" value="TreeGrafter"/>
</dbReference>
<dbReference type="SMART" id="SM00651">
    <property type="entry name" value="Sm"/>
    <property type="match status" value="1"/>
</dbReference>
<dbReference type="InterPro" id="IPR001163">
    <property type="entry name" value="Sm_dom_euk/arc"/>
</dbReference>
<dbReference type="GO" id="GO:0003723">
    <property type="term" value="F:RNA binding"/>
    <property type="evidence" value="ECO:0007669"/>
    <property type="project" value="UniProtKB-KW"/>
</dbReference>
<dbReference type="Pfam" id="PF01423">
    <property type="entry name" value="LSM"/>
    <property type="match status" value="1"/>
</dbReference>
<feature type="compositionally biased region" description="Basic and acidic residues" evidence="10">
    <location>
        <begin position="113"/>
        <end position="123"/>
    </location>
</feature>
<dbReference type="InterPro" id="IPR010920">
    <property type="entry name" value="LSM_dom_sf"/>
</dbReference>
<reference evidence="12 13" key="1">
    <citation type="submission" date="2016-08" db="EMBL/GenBank/DDBJ databases">
        <title>Draft genome sequence of allopolyploid Zygosaccharomyces rouxii.</title>
        <authorList>
            <person name="Watanabe J."/>
            <person name="Uehara K."/>
            <person name="Mogi Y."/>
            <person name="Tsukioka Y."/>
        </authorList>
    </citation>
    <scope>NUCLEOTIDE SEQUENCE [LARGE SCALE GENOMIC DNA]</scope>
    <source>
        <strain evidence="12 13">NBRC 110957</strain>
    </source>
</reference>
<evidence type="ECO:0000256" key="10">
    <source>
        <dbReference type="SAM" id="MobiDB-lite"/>
    </source>
</evidence>
<sequence length="132" mass="14719">MSDVCTQKGGLLCRPPPFPSFFSRSPLFTNSFTFPQFTPTNPKPFLGELVNKPIVVTLKFNKTQYKGTLISTDNYFNLQLSEAEEVVDGKNKGKVGNIFIRCNNVLWIGEDLSAKEQPQEKPTTDNAPATTE</sequence>
<evidence type="ECO:0000256" key="7">
    <source>
        <dbReference type="ARBA" id="ARBA00023242"/>
    </source>
</evidence>
<feature type="region of interest" description="Disordered" evidence="10">
    <location>
        <begin position="113"/>
        <end position="132"/>
    </location>
</feature>
<name>A0A1Q2ZYU1_ZYGRO</name>
<dbReference type="PANTHER" id="PTHR11021">
    <property type="entry name" value="SMALL NUCLEAR RIBONUCLEOPROTEIN F SNRNP-F"/>
    <property type="match status" value="1"/>
</dbReference>
<evidence type="ECO:0000256" key="1">
    <source>
        <dbReference type="ARBA" id="ARBA00004123"/>
    </source>
</evidence>
<dbReference type="Proteomes" id="UP000187013">
    <property type="component" value="Unassembled WGS sequence"/>
</dbReference>
<dbReference type="PROSITE" id="PS52002">
    <property type="entry name" value="SM"/>
    <property type="match status" value="1"/>
</dbReference>
<feature type="domain" description="Sm" evidence="11">
    <location>
        <begin position="41"/>
        <end position="114"/>
    </location>
</feature>
<evidence type="ECO:0000256" key="9">
    <source>
        <dbReference type="ARBA" id="ARBA00030144"/>
    </source>
</evidence>
<evidence type="ECO:0000313" key="12">
    <source>
        <dbReference type="EMBL" id="GAV48621.1"/>
    </source>
</evidence>
<dbReference type="GO" id="GO:0000398">
    <property type="term" value="P:mRNA splicing, via spliceosome"/>
    <property type="evidence" value="ECO:0007669"/>
    <property type="project" value="InterPro"/>
</dbReference>
<evidence type="ECO:0000256" key="6">
    <source>
        <dbReference type="ARBA" id="ARBA00023187"/>
    </source>
</evidence>
<dbReference type="OrthoDB" id="409625at2759"/>
<keyword evidence="8" id="KW-0687">Ribonucleoprotein</keyword>
<evidence type="ECO:0000256" key="5">
    <source>
        <dbReference type="ARBA" id="ARBA00022884"/>
    </source>
</evidence>
<dbReference type="PANTHER" id="PTHR11021:SF0">
    <property type="entry name" value="SMALL NUCLEAR RIBONUCLEOPROTEIN F"/>
    <property type="match status" value="1"/>
</dbReference>
<dbReference type="GO" id="GO:0005685">
    <property type="term" value="C:U1 snRNP"/>
    <property type="evidence" value="ECO:0007669"/>
    <property type="project" value="TreeGrafter"/>
</dbReference>
<comment type="subcellular location">
    <subcellularLocation>
        <location evidence="1">Nucleus</location>
    </subcellularLocation>
</comment>
<keyword evidence="4" id="KW-0747">Spliceosome</keyword>
<dbReference type="InterPro" id="IPR016487">
    <property type="entry name" value="Lsm6/sSmF"/>
</dbReference>
<accession>A0A1Q2ZYU1</accession>
<evidence type="ECO:0000256" key="4">
    <source>
        <dbReference type="ARBA" id="ARBA00022728"/>
    </source>
</evidence>
<evidence type="ECO:0000313" key="13">
    <source>
        <dbReference type="Proteomes" id="UP000187013"/>
    </source>
</evidence>
<evidence type="ECO:0000256" key="3">
    <source>
        <dbReference type="ARBA" id="ARBA00022664"/>
    </source>
</evidence>
<dbReference type="CDD" id="cd01722">
    <property type="entry name" value="Sm_F"/>
    <property type="match status" value="1"/>
</dbReference>
<dbReference type="InterPro" id="IPR047575">
    <property type="entry name" value="Sm"/>
</dbReference>
<evidence type="ECO:0000259" key="11">
    <source>
        <dbReference type="PROSITE" id="PS52002"/>
    </source>
</evidence>
<dbReference type="AlphaFoldDB" id="A0A1Q2ZYU1"/>
<dbReference type="EMBL" id="BDGX01000014">
    <property type="protein sequence ID" value="GAV48621.1"/>
    <property type="molecule type" value="Genomic_DNA"/>
</dbReference>
<dbReference type="Gene3D" id="2.30.30.100">
    <property type="match status" value="1"/>
</dbReference>
<organism evidence="12 13">
    <name type="scientific">Zygosaccharomyces rouxii</name>
    <dbReference type="NCBI Taxonomy" id="4956"/>
    <lineage>
        <taxon>Eukaryota</taxon>
        <taxon>Fungi</taxon>
        <taxon>Dikarya</taxon>
        <taxon>Ascomycota</taxon>
        <taxon>Saccharomycotina</taxon>
        <taxon>Saccharomycetes</taxon>
        <taxon>Saccharomycetales</taxon>
        <taxon>Saccharomycetaceae</taxon>
        <taxon>Zygosaccharomyces</taxon>
    </lineage>
</organism>
<keyword evidence="3" id="KW-0507">mRNA processing</keyword>
<evidence type="ECO:0000256" key="2">
    <source>
        <dbReference type="ARBA" id="ARBA00007927"/>
    </source>
</evidence>
<dbReference type="eggNOG" id="KOG3482">
    <property type="taxonomic scope" value="Eukaryota"/>
</dbReference>
<comment type="caution">
    <text evidence="12">The sequence shown here is derived from an EMBL/GenBank/DDBJ whole genome shotgun (WGS) entry which is preliminary data.</text>
</comment>
<protein>
    <recommendedName>
        <fullName evidence="9">Sm protein F</fullName>
    </recommendedName>
</protein>
<dbReference type="GO" id="GO:0034715">
    <property type="term" value="C:pICln-Sm protein complex"/>
    <property type="evidence" value="ECO:0007669"/>
    <property type="project" value="TreeGrafter"/>
</dbReference>
<keyword evidence="5" id="KW-0694">RNA-binding</keyword>
<comment type="similarity">
    <text evidence="2">Belongs to the snRNP Sm proteins family. SmF/LSm6 subfamily.</text>
</comment>
<gene>
    <name evidence="12" type="ORF">ZYGR_0N00250</name>
</gene>
<evidence type="ECO:0000256" key="8">
    <source>
        <dbReference type="ARBA" id="ARBA00023274"/>
    </source>
</evidence>